<comment type="subcellular location">
    <subcellularLocation>
        <location evidence="1 10">Nucleus</location>
    </subcellularLocation>
</comment>
<dbReference type="InterPro" id="IPR031416">
    <property type="entry name" value="Med26_C"/>
</dbReference>
<evidence type="ECO:0000256" key="1">
    <source>
        <dbReference type="ARBA" id="ARBA00004123"/>
    </source>
</evidence>
<dbReference type="InterPro" id="IPR042376">
    <property type="entry name" value="MED26"/>
</dbReference>
<gene>
    <name evidence="13" type="ORF">CCH79_00009355</name>
</gene>
<feature type="region of interest" description="Disordered" evidence="11">
    <location>
        <begin position="125"/>
        <end position="196"/>
    </location>
</feature>
<keyword evidence="7 10" id="KW-0539">Nucleus</keyword>
<protein>
    <recommendedName>
        <fullName evidence="3">Mediator of RNA polymerase II transcription subunit 26</fullName>
    </recommendedName>
    <alternativeName>
        <fullName evidence="8">Cofactor required for Sp1 transcriptional activation subunit 7</fullName>
    </alternativeName>
    <alternativeName>
        <fullName evidence="9">Mediator complex subunit 26</fullName>
    </alternativeName>
</protein>
<dbReference type="Pfam" id="PF15694">
    <property type="entry name" value="Med26_M"/>
    <property type="match status" value="1"/>
</dbReference>
<evidence type="ECO:0000256" key="9">
    <source>
        <dbReference type="ARBA" id="ARBA00031968"/>
    </source>
</evidence>
<keyword evidence="4" id="KW-0805">Transcription regulation</keyword>
<feature type="domain" description="TFIIS N-terminal" evidence="12">
    <location>
        <begin position="10"/>
        <end position="87"/>
    </location>
</feature>
<reference evidence="13 14" key="1">
    <citation type="journal article" date="2018" name="G3 (Bethesda)">
        <title>A High-Quality Reference Genome for the Invasive Mosquitofish Gambusia affinis Using a Chicago Library.</title>
        <authorList>
            <person name="Hoffberg S.L."/>
            <person name="Troendle N.J."/>
            <person name="Glenn T.C."/>
            <person name="Mahmud O."/>
            <person name="Louha S."/>
            <person name="Chalopin D."/>
            <person name="Bennetzen J.L."/>
            <person name="Mauricio R."/>
        </authorList>
    </citation>
    <scope>NUCLEOTIDE SEQUENCE [LARGE SCALE GENOMIC DNA]</scope>
    <source>
        <strain evidence="13">NE01/NJP1002.9</strain>
        <tissue evidence="13">Muscle</tissue>
    </source>
</reference>
<accession>A0A315VCR0</accession>
<organism evidence="13 14">
    <name type="scientific">Gambusia affinis</name>
    <name type="common">Western mosquitofish</name>
    <name type="synonym">Heterandria affinis</name>
    <dbReference type="NCBI Taxonomy" id="33528"/>
    <lineage>
        <taxon>Eukaryota</taxon>
        <taxon>Metazoa</taxon>
        <taxon>Chordata</taxon>
        <taxon>Craniata</taxon>
        <taxon>Vertebrata</taxon>
        <taxon>Euteleostomi</taxon>
        <taxon>Actinopterygii</taxon>
        <taxon>Neopterygii</taxon>
        <taxon>Teleostei</taxon>
        <taxon>Neoteleostei</taxon>
        <taxon>Acanthomorphata</taxon>
        <taxon>Ovalentaria</taxon>
        <taxon>Atherinomorphae</taxon>
        <taxon>Cyprinodontiformes</taxon>
        <taxon>Poeciliidae</taxon>
        <taxon>Poeciliinae</taxon>
        <taxon>Gambusia</taxon>
    </lineage>
</organism>
<dbReference type="Gene3D" id="1.20.930.10">
    <property type="entry name" value="Conserved domain common to transcription factors TFIIS, elongin A, CRSP70"/>
    <property type="match status" value="1"/>
</dbReference>
<evidence type="ECO:0000259" key="12">
    <source>
        <dbReference type="PROSITE" id="PS51319"/>
    </source>
</evidence>
<dbReference type="Pfam" id="PF15693">
    <property type="entry name" value="Med26_C"/>
    <property type="match status" value="1"/>
</dbReference>
<dbReference type="SUPFAM" id="SSF47676">
    <property type="entry name" value="Conserved domain common to transcription factors TFIIS, elongin A, CRSP70"/>
    <property type="match status" value="1"/>
</dbReference>
<keyword evidence="5" id="KW-0010">Activator</keyword>
<dbReference type="InterPro" id="IPR003617">
    <property type="entry name" value="TFIIS/CRSP70_N_sub"/>
</dbReference>
<dbReference type="GO" id="GO:0016592">
    <property type="term" value="C:mediator complex"/>
    <property type="evidence" value="ECO:0007669"/>
    <property type="project" value="InterPro"/>
</dbReference>
<dbReference type="InterPro" id="IPR035441">
    <property type="entry name" value="TFIIS/LEDGF_dom_sf"/>
</dbReference>
<dbReference type="STRING" id="33528.ENSGAFP00000006252"/>
<evidence type="ECO:0000256" key="3">
    <source>
        <dbReference type="ARBA" id="ARBA00019686"/>
    </source>
</evidence>
<dbReference type="AlphaFoldDB" id="A0A315VCR0"/>
<evidence type="ECO:0000256" key="8">
    <source>
        <dbReference type="ARBA" id="ARBA00030125"/>
    </source>
</evidence>
<dbReference type="Proteomes" id="UP000250572">
    <property type="component" value="Unassembled WGS sequence"/>
</dbReference>
<evidence type="ECO:0000313" key="14">
    <source>
        <dbReference type="Proteomes" id="UP000250572"/>
    </source>
</evidence>
<dbReference type="SMART" id="SM00509">
    <property type="entry name" value="TFS2N"/>
    <property type="match status" value="1"/>
</dbReference>
<name>A0A315VCR0_GAMAF</name>
<evidence type="ECO:0000256" key="7">
    <source>
        <dbReference type="ARBA" id="ARBA00023242"/>
    </source>
</evidence>
<dbReference type="GO" id="GO:0005654">
    <property type="term" value="C:nucleoplasm"/>
    <property type="evidence" value="ECO:0007669"/>
    <property type="project" value="UniProtKB-ARBA"/>
</dbReference>
<evidence type="ECO:0000256" key="10">
    <source>
        <dbReference type="PROSITE-ProRule" id="PRU00649"/>
    </source>
</evidence>
<dbReference type="InterPro" id="IPR017923">
    <property type="entry name" value="TFIIS_N"/>
</dbReference>
<comment type="similarity">
    <text evidence="2">Belongs to the Mediator complex subunit 26 family.</text>
</comment>
<dbReference type="Pfam" id="PF08711">
    <property type="entry name" value="Med26"/>
    <property type="match status" value="1"/>
</dbReference>
<comment type="caution">
    <text evidence="13">The sequence shown here is derived from an EMBL/GenBank/DDBJ whole genome shotgun (WGS) entry which is preliminary data.</text>
</comment>
<dbReference type="PROSITE" id="PS51319">
    <property type="entry name" value="TFIIS_N"/>
    <property type="match status" value="1"/>
</dbReference>
<evidence type="ECO:0000256" key="4">
    <source>
        <dbReference type="ARBA" id="ARBA00023015"/>
    </source>
</evidence>
<keyword evidence="6" id="KW-0804">Transcription</keyword>
<dbReference type="PANTHER" id="PTHR15201:SF1">
    <property type="entry name" value="MEDIATOR OF RNA POLYMERASE II TRANSCRIPTION SUBUNIT 26"/>
    <property type="match status" value="1"/>
</dbReference>
<dbReference type="GO" id="GO:0006357">
    <property type="term" value="P:regulation of transcription by RNA polymerase II"/>
    <property type="evidence" value="ECO:0007669"/>
    <property type="project" value="InterPro"/>
</dbReference>
<keyword evidence="14" id="KW-1185">Reference proteome</keyword>
<proteinExistence type="inferred from homology"/>
<sequence length="508" mass="56975">MTAATATPRVMRDRLLKAIDGQSNIRNMVVVVEVISSLEKYSITKEVLEETRLGKLINDIRRKTKNEDLAKRAKKLLRTWQKLIDPGQGGLVSKELTGASWSSKGSIHPCSSPLALSKTGSELKARSDFSNCSPNPEPISNRKRRCDKKEGQTKKPKVAHDDTTQQPSNKLGGSFKIPANTNAHQPSDRDASKYLDSSKSNKVPIHAVKPHPSASVYSNPPNMLMQQQVRWDKHQPRSPGCLLQHPESLKQEAVIKKTQSSGNLGVKVEESAQSLNVHTNHLRSANLEFQSRTSSLVDETIINDAVNKKREKYRAKDYVVNLNGPITEDKSKPVRLKDRRITFDPSTGQIKHTCPKESSEDQEVSEFQLKPNQPIPPSPFQQADWKELSRSEIIQSYLTQQSNILSSSGAPIPGAKLFMSEVCRRADHQKRNTTETSILASDHHVKELPGVSREISSEDLNRLQRRRWSGVNGCYDTKGNWYAWTECISLDPHGDESRLNILPYVCLD</sequence>
<evidence type="ECO:0000256" key="2">
    <source>
        <dbReference type="ARBA" id="ARBA00009681"/>
    </source>
</evidence>
<evidence type="ECO:0000313" key="13">
    <source>
        <dbReference type="EMBL" id="PWA21185.1"/>
    </source>
</evidence>
<dbReference type="EMBL" id="NHOQ01001911">
    <property type="protein sequence ID" value="PWA21185.1"/>
    <property type="molecule type" value="Genomic_DNA"/>
</dbReference>
<dbReference type="OMA" id="GAHPCIS"/>
<dbReference type="GO" id="GO:0070847">
    <property type="term" value="C:core mediator complex"/>
    <property type="evidence" value="ECO:0007669"/>
    <property type="project" value="TreeGrafter"/>
</dbReference>
<evidence type="ECO:0000256" key="6">
    <source>
        <dbReference type="ARBA" id="ARBA00023163"/>
    </source>
</evidence>
<evidence type="ECO:0000256" key="5">
    <source>
        <dbReference type="ARBA" id="ARBA00023159"/>
    </source>
</evidence>
<dbReference type="CDD" id="cd00183">
    <property type="entry name" value="TFIIS_I"/>
    <property type="match status" value="1"/>
</dbReference>
<dbReference type="FunFam" id="1.20.930.10:FF:000008">
    <property type="entry name" value="mediator of RNA polymerase II transcription subunit 26"/>
    <property type="match status" value="1"/>
</dbReference>
<evidence type="ECO:0000256" key="11">
    <source>
        <dbReference type="SAM" id="MobiDB-lite"/>
    </source>
</evidence>
<dbReference type="GO" id="GO:0003712">
    <property type="term" value="F:transcription coregulator activity"/>
    <property type="evidence" value="ECO:0007669"/>
    <property type="project" value="TreeGrafter"/>
</dbReference>
<dbReference type="GO" id="GO:0010628">
    <property type="term" value="P:positive regulation of gene expression"/>
    <property type="evidence" value="ECO:0007669"/>
    <property type="project" value="TreeGrafter"/>
</dbReference>
<dbReference type="InterPro" id="IPR031417">
    <property type="entry name" value="Med26_Mid"/>
</dbReference>
<feature type="compositionally biased region" description="Basic and acidic residues" evidence="11">
    <location>
        <begin position="147"/>
        <end position="163"/>
    </location>
</feature>
<dbReference type="PANTHER" id="PTHR15201">
    <property type="entry name" value="CRSP70"/>
    <property type="match status" value="1"/>
</dbReference>